<dbReference type="STRING" id="416943.SAMN05445871_4668"/>
<evidence type="ECO:0008006" key="3">
    <source>
        <dbReference type="Google" id="ProtNLM"/>
    </source>
</evidence>
<proteinExistence type="predicted"/>
<name>A0A1H7QBC4_9BURK</name>
<evidence type="ECO:0000313" key="2">
    <source>
        <dbReference type="Proteomes" id="UP000199120"/>
    </source>
</evidence>
<dbReference type="OrthoDB" id="767859at2"/>
<evidence type="ECO:0000313" key="1">
    <source>
        <dbReference type="EMBL" id="SEL45410.1"/>
    </source>
</evidence>
<organism evidence="1 2">
    <name type="scientific">Paraburkholderia caballeronis</name>
    <dbReference type="NCBI Taxonomy" id="416943"/>
    <lineage>
        <taxon>Bacteria</taxon>
        <taxon>Pseudomonadati</taxon>
        <taxon>Pseudomonadota</taxon>
        <taxon>Betaproteobacteria</taxon>
        <taxon>Burkholderiales</taxon>
        <taxon>Burkholderiaceae</taxon>
        <taxon>Paraburkholderia</taxon>
    </lineage>
</organism>
<accession>A0A1H7QBC4</accession>
<reference evidence="2" key="1">
    <citation type="submission" date="2016-10" db="EMBL/GenBank/DDBJ databases">
        <authorList>
            <person name="Varghese N."/>
            <person name="Submissions S."/>
        </authorList>
    </citation>
    <scope>NUCLEOTIDE SEQUENCE [LARGE SCALE GENOMIC DNA]</scope>
    <source>
        <strain evidence="2">LMG 26416</strain>
    </source>
</reference>
<protein>
    <recommendedName>
        <fullName evidence="3">Muconolactone delta-isomerase</fullName>
    </recommendedName>
</protein>
<dbReference type="RefSeq" id="WP_090549359.1">
    <property type="nucleotide sequence ID" value="NZ_FNSR01000002.1"/>
</dbReference>
<dbReference type="EMBL" id="FOAJ01000008">
    <property type="protein sequence ID" value="SEL45410.1"/>
    <property type="molecule type" value="Genomic_DNA"/>
</dbReference>
<gene>
    <name evidence="1" type="ORF">SAMN05192542_10827</name>
</gene>
<dbReference type="AlphaFoldDB" id="A0A1H7QBC4"/>
<dbReference type="Proteomes" id="UP000199120">
    <property type="component" value="Unassembled WGS sequence"/>
</dbReference>
<keyword evidence="2" id="KW-1185">Reference proteome</keyword>
<sequence>MSETKNPGPQNAPAETMLLTVFLKHDQSNNLDAFQSRLKAADWWERFPPEGVKVMSWTVAMGFGQIVTLELPPALLPVVNLELERSAWGVFRTECYSTYDFLPVRERIRERVRQGGQ</sequence>